<evidence type="ECO:0000256" key="1">
    <source>
        <dbReference type="SAM" id="MobiDB-lite"/>
    </source>
</evidence>
<keyword evidence="3" id="KW-1185">Reference proteome</keyword>
<feature type="compositionally biased region" description="Basic and acidic residues" evidence="1">
    <location>
        <begin position="75"/>
        <end position="88"/>
    </location>
</feature>
<evidence type="ECO:0000313" key="3">
    <source>
        <dbReference type="Proteomes" id="UP000250140"/>
    </source>
</evidence>
<protein>
    <submittedName>
        <fullName evidence="2">Uncharacterized protein</fullName>
    </submittedName>
</protein>
<name>A0A8E2FC79_9PEZI</name>
<sequence>MSQTFKNLRNKCSHAYGVPGGWAVDEDSNVHRMYNSSEHWKMIQELYPPLLGDLEELIKEMEEMLPNTTDPEPEPETRDPADDPRNWGDGDWDPWAAGKTAPDTVVGVWDAPIDDASEIQLTALSPIDHFNTIDGEDEWEVDEDDEDEDGEDGADIVNEE</sequence>
<dbReference type="EMBL" id="KV748588">
    <property type="protein sequence ID" value="OCL14316.1"/>
    <property type="molecule type" value="Genomic_DNA"/>
</dbReference>
<organism evidence="2 3">
    <name type="scientific">Glonium stellatum</name>
    <dbReference type="NCBI Taxonomy" id="574774"/>
    <lineage>
        <taxon>Eukaryota</taxon>
        <taxon>Fungi</taxon>
        <taxon>Dikarya</taxon>
        <taxon>Ascomycota</taxon>
        <taxon>Pezizomycotina</taxon>
        <taxon>Dothideomycetes</taxon>
        <taxon>Pleosporomycetidae</taxon>
        <taxon>Gloniales</taxon>
        <taxon>Gloniaceae</taxon>
        <taxon>Glonium</taxon>
    </lineage>
</organism>
<dbReference type="Proteomes" id="UP000250140">
    <property type="component" value="Unassembled WGS sequence"/>
</dbReference>
<accession>A0A8E2FC79</accession>
<gene>
    <name evidence="2" type="ORF">AOQ84DRAFT_351569</name>
</gene>
<feature type="region of interest" description="Disordered" evidence="1">
    <location>
        <begin position="128"/>
        <end position="160"/>
    </location>
</feature>
<feature type="region of interest" description="Disordered" evidence="1">
    <location>
        <begin position="60"/>
        <end position="101"/>
    </location>
</feature>
<reference evidence="2 3" key="1">
    <citation type="journal article" date="2016" name="Nat. Commun.">
        <title>Ectomycorrhizal ecology is imprinted in the genome of the dominant symbiotic fungus Cenococcum geophilum.</title>
        <authorList>
            <consortium name="DOE Joint Genome Institute"/>
            <person name="Peter M."/>
            <person name="Kohler A."/>
            <person name="Ohm R.A."/>
            <person name="Kuo A."/>
            <person name="Krutzmann J."/>
            <person name="Morin E."/>
            <person name="Arend M."/>
            <person name="Barry K.W."/>
            <person name="Binder M."/>
            <person name="Choi C."/>
            <person name="Clum A."/>
            <person name="Copeland A."/>
            <person name="Grisel N."/>
            <person name="Haridas S."/>
            <person name="Kipfer T."/>
            <person name="LaButti K."/>
            <person name="Lindquist E."/>
            <person name="Lipzen A."/>
            <person name="Maire R."/>
            <person name="Meier B."/>
            <person name="Mihaltcheva S."/>
            <person name="Molinier V."/>
            <person name="Murat C."/>
            <person name="Poggeler S."/>
            <person name="Quandt C.A."/>
            <person name="Sperisen C."/>
            <person name="Tritt A."/>
            <person name="Tisserant E."/>
            <person name="Crous P.W."/>
            <person name="Henrissat B."/>
            <person name="Nehls U."/>
            <person name="Egli S."/>
            <person name="Spatafora J.W."/>
            <person name="Grigoriev I.V."/>
            <person name="Martin F.M."/>
        </authorList>
    </citation>
    <scope>NUCLEOTIDE SEQUENCE [LARGE SCALE GENOMIC DNA]</scope>
    <source>
        <strain evidence="2 3">CBS 207.34</strain>
    </source>
</reference>
<evidence type="ECO:0000313" key="2">
    <source>
        <dbReference type="EMBL" id="OCL14316.1"/>
    </source>
</evidence>
<dbReference type="AlphaFoldDB" id="A0A8E2FC79"/>
<proteinExistence type="predicted"/>
<feature type="compositionally biased region" description="Acidic residues" evidence="1">
    <location>
        <begin position="134"/>
        <end position="160"/>
    </location>
</feature>